<evidence type="ECO:0000259" key="4">
    <source>
        <dbReference type="PROSITE" id="PS50987"/>
    </source>
</evidence>
<keyword evidence="1" id="KW-0805">Transcription regulation</keyword>
<evidence type="ECO:0000256" key="3">
    <source>
        <dbReference type="ARBA" id="ARBA00023163"/>
    </source>
</evidence>
<dbReference type="InterPro" id="IPR036388">
    <property type="entry name" value="WH-like_DNA-bd_sf"/>
</dbReference>
<keyword evidence="6" id="KW-1185">Reference proteome</keyword>
<evidence type="ECO:0000256" key="1">
    <source>
        <dbReference type="ARBA" id="ARBA00023015"/>
    </source>
</evidence>
<dbReference type="InterPro" id="IPR011991">
    <property type="entry name" value="ArsR-like_HTH"/>
</dbReference>
<feature type="domain" description="HTH arsR-type" evidence="4">
    <location>
        <begin position="1"/>
        <end position="88"/>
    </location>
</feature>
<organism evidence="5 6">
    <name type="scientific">Herbiconiux daphne</name>
    <dbReference type="NCBI Taxonomy" id="2970914"/>
    <lineage>
        <taxon>Bacteria</taxon>
        <taxon>Bacillati</taxon>
        <taxon>Actinomycetota</taxon>
        <taxon>Actinomycetes</taxon>
        <taxon>Micrococcales</taxon>
        <taxon>Microbacteriaceae</taxon>
        <taxon>Herbiconiux</taxon>
    </lineage>
</organism>
<dbReference type="RefSeq" id="WP_259538664.1">
    <property type="nucleotide sequence ID" value="NZ_JANLCJ010000002.1"/>
</dbReference>
<name>A0ABT2GZW1_9MICO</name>
<keyword evidence="3" id="KW-0804">Transcription</keyword>
<dbReference type="EMBL" id="JANLCJ010000002">
    <property type="protein sequence ID" value="MCS5733426.1"/>
    <property type="molecule type" value="Genomic_DNA"/>
</dbReference>
<dbReference type="Pfam" id="PF01022">
    <property type="entry name" value="HTH_5"/>
    <property type="match status" value="1"/>
</dbReference>
<dbReference type="CDD" id="cd00090">
    <property type="entry name" value="HTH_ARSR"/>
    <property type="match status" value="1"/>
</dbReference>
<dbReference type="Gene3D" id="1.10.10.10">
    <property type="entry name" value="Winged helix-like DNA-binding domain superfamily/Winged helix DNA-binding domain"/>
    <property type="match status" value="1"/>
</dbReference>
<keyword evidence="2" id="KW-0238">DNA-binding</keyword>
<evidence type="ECO:0000313" key="5">
    <source>
        <dbReference type="EMBL" id="MCS5733426.1"/>
    </source>
</evidence>
<dbReference type="SUPFAM" id="SSF46785">
    <property type="entry name" value="Winged helix' DNA-binding domain"/>
    <property type="match status" value="1"/>
</dbReference>
<proteinExistence type="predicted"/>
<accession>A0ABT2GZW1</accession>
<dbReference type="PANTHER" id="PTHR33154">
    <property type="entry name" value="TRANSCRIPTIONAL REGULATOR, ARSR FAMILY"/>
    <property type="match status" value="1"/>
</dbReference>
<dbReference type="SMART" id="SM00418">
    <property type="entry name" value="HTH_ARSR"/>
    <property type="match status" value="1"/>
</dbReference>
<dbReference type="InterPro" id="IPR036390">
    <property type="entry name" value="WH_DNA-bd_sf"/>
</dbReference>
<dbReference type="PROSITE" id="PS50987">
    <property type="entry name" value="HTH_ARSR_2"/>
    <property type="match status" value="1"/>
</dbReference>
<dbReference type="Proteomes" id="UP001165586">
    <property type="component" value="Unassembled WGS sequence"/>
</dbReference>
<reference evidence="5" key="1">
    <citation type="submission" date="2022-08" db="EMBL/GenBank/DDBJ databases">
        <authorList>
            <person name="Deng Y."/>
            <person name="Han X.-F."/>
            <person name="Zhang Y.-Q."/>
        </authorList>
    </citation>
    <scope>NUCLEOTIDE SEQUENCE</scope>
    <source>
        <strain evidence="5">CPCC 203386</strain>
    </source>
</reference>
<dbReference type="PANTHER" id="PTHR33154:SF33">
    <property type="entry name" value="TRANSCRIPTIONAL REPRESSOR SDPR"/>
    <property type="match status" value="1"/>
</dbReference>
<dbReference type="InterPro" id="IPR051081">
    <property type="entry name" value="HTH_MetalResp_TranReg"/>
</dbReference>
<protein>
    <submittedName>
        <fullName evidence="5">Metalloregulator ArsR/SmtB family transcription factor</fullName>
    </submittedName>
</protein>
<evidence type="ECO:0000313" key="6">
    <source>
        <dbReference type="Proteomes" id="UP001165586"/>
    </source>
</evidence>
<evidence type="ECO:0000256" key="2">
    <source>
        <dbReference type="ARBA" id="ARBA00023125"/>
    </source>
</evidence>
<sequence length="110" mass="12143">MITEVVSAIADPSRRAILDSLRRGELAVGDIVAASGVAQPAASKHLRVLRELRVVRVRKDAQRRLYSIDPVPMSELDRWLEPYRVLWNGSLDALGRHLDAVGDADTSADE</sequence>
<comment type="caution">
    <text evidence="5">The sequence shown here is derived from an EMBL/GenBank/DDBJ whole genome shotgun (WGS) entry which is preliminary data.</text>
</comment>
<gene>
    <name evidence="5" type="ORF">N1032_06710</name>
</gene>
<dbReference type="PRINTS" id="PR00778">
    <property type="entry name" value="HTHARSR"/>
</dbReference>
<dbReference type="NCBIfam" id="NF033788">
    <property type="entry name" value="HTH_metalloreg"/>
    <property type="match status" value="1"/>
</dbReference>
<dbReference type="InterPro" id="IPR001845">
    <property type="entry name" value="HTH_ArsR_DNA-bd_dom"/>
</dbReference>